<dbReference type="GeneID" id="12449613"/>
<reference evidence="2" key="2">
    <citation type="journal article" date="2020" name="mSystems">
        <title>Genome- and Community-Level Interaction Insights into Carbon Utilization and Element Cycling Functions of Hydrothermarchaeota in Hydrothermal Sediment.</title>
        <authorList>
            <person name="Zhou Z."/>
            <person name="Liu Y."/>
            <person name="Xu W."/>
            <person name="Pan J."/>
            <person name="Luo Z.H."/>
            <person name="Li M."/>
        </authorList>
    </citation>
    <scope>NUCLEOTIDE SEQUENCE [LARGE SCALE GENOMIC DNA]</scope>
    <source>
        <strain evidence="2">SpSt-1261</strain>
    </source>
</reference>
<dbReference type="OMA" id="MPEMADQ"/>
<proteinExistence type="predicted"/>
<keyword evidence="1" id="KW-0812">Transmembrane</keyword>
<evidence type="ECO:0000313" key="4">
    <source>
        <dbReference type="Proteomes" id="UP000237153"/>
    </source>
</evidence>
<accession>A0A2J6N347</accession>
<reference evidence="3 4" key="1">
    <citation type="submission" date="2018-01" db="EMBL/GenBank/DDBJ databases">
        <title>Metagenomic assembled genomes from two thermal pools in the Uzon Caldera, Kamchatka, Russia.</title>
        <authorList>
            <person name="Wilkins L."/>
            <person name="Ettinger C."/>
        </authorList>
    </citation>
    <scope>NUCLEOTIDE SEQUENCE [LARGE SCALE GENOMIC DNA]</scope>
    <source>
        <strain evidence="3">ZAV-06</strain>
    </source>
</reference>
<keyword evidence="1" id="KW-0472">Membrane</keyword>
<dbReference type="AlphaFoldDB" id="A0A2J6N347"/>
<comment type="caution">
    <text evidence="3">The sequence shown here is derived from an EMBL/GenBank/DDBJ whole genome shotgun (WGS) entry which is preliminary data.</text>
</comment>
<dbReference type="EMBL" id="DSFH01000054">
    <property type="protein sequence ID" value="HEW64204.1"/>
    <property type="molecule type" value="Genomic_DNA"/>
</dbReference>
<gene>
    <name evidence="3" type="ORF">C0188_02040</name>
    <name evidence="2" type="ORF">ENO39_04010</name>
</gene>
<dbReference type="Proteomes" id="UP000237153">
    <property type="component" value="Unassembled WGS sequence"/>
</dbReference>
<keyword evidence="1" id="KW-1133">Transmembrane helix</keyword>
<dbReference type="Proteomes" id="UP000886076">
    <property type="component" value="Unassembled WGS sequence"/>
</dbReference>
<evidence type="ECO:0000313" key="2">
    <source>
        <dbReference type="EMBL" id="HEW64204.1"/>
    </source>
</evidence>
<evidence type="ECO:0000256" key="1">
    <source>
        <dbReference type="SAM" id="Phobius"/>
    </source>
</evidence>
<sequence length="224" mass="24576">MNIYRGIGLSLMISGIPAAIFIFLLTRNTPFTALFVGISILGASMFLTPEEESWVSKDLSLMLYSEFSNIASLLETFRISSFNKFVAYGEKVYLFLSEGSLEKAPDEPPNFLISVLDGKTVLSLESPINREIIEGNTSFCSAADFVLVEKLNVADKIECAEGNDIYSVKVYGTLIKDPLRTAKAFGGFYGLILGSIASILKGEASVVSFDESENYKIIKVSIER</sequence>
<evidence type="ECO:0000313" key="3">
    <source>
        <dbReference type="EMBL" id="PMB75750.1"/>
    </source>
</evidence>
<dbReference type="RefSeq" id="WP_014557678.1">
    <property type="nucleotide sequence ID" value="NZ_DSFH01000054.1"/>
</dbReference>
<dbReference type="EMBL" id="PNIM01000007">
    <property type="protein sequence ID" value="PMB75750.1"/>
    <property type="molecule type" value="Genomic_DNA"/>
</dbReference>
<organism evidence="3 4">
    <name type="scientific">Fervidicoccus fontis</name>
    <dbReference type="NCBI Taxonomy" id="683846"/>
    <lineage>
        <taxon>Archaea</taxon>
        <taxon>Thermoproteota</taxon>
        <taxon>Thermoprotei</taxon>
        <taxon>Fervidicoccales</taxon>
        <taxon>Fervidicoccaceae</taxon>
        <taxon>Fervidicoccus</taxon>
    </lineage>
</organism>
<name>A0A2J6N347_9CREN</name>
<protein>
    <submittedName>
        <fullName evidence="3">Uncharacterized protein</fullName>
    </submittedName>
</protein>
<feature type="transmembrane region" description="Helical" evidence="1">
    <location>
        <begin position="7"/>
        <end position="25"/>
    </location>
</feature>